<keyword evidence="1" id="KW-0560">Oxidoreductase</keyword>
<dbReference type="STRING" id="282683.SAMN04488105_108229"/>
<evidence type="ECO:0000313" key="2">
    <source>
        <dbReference type="EMBL" id="SDE84847.1"/>
    </source>
</evidence>
<proteinExistence type="predicted"/>
<keyword evidence="3" id="KW-1185">Reference proteome</keyword>
<organism evidence="2 3">
    <name type="scientific">Salipiger thiooxidans</name>
    <dbReference type="NCBI Taxonomy" id="282683"/>
    <lineage>
        <taxon>Bacteria</taxon>
        <taxon>Pseudomonadati</taxon>
        <taxon>Pseudomonadota</taxon>
        <taxon>Alphaproteobacteria</taxon>
        <taxon>Rhodobacterales</taxon>
        <taxon>Roseobacteraceae</taxon>
        <taxon>Salipiger</taxon>
    </lineage>
</organism>
<dbReference type="Proteomes" id="UP000198994">
    <property type="component" value="Unassembled WGS sequence"/>
</dbReference>
<dbReference type="OrthoDB" id="573392at2"/>
<name>A0A1G7G9R7_9RHOB</name>
<dbReference type="Pfam" id="PF13510">
    <property type="entry name" value="Fer2_4"/>
    <property type="match status" value="1"/>
</dbReference>
<evidence type="ECO:0000313" key="3">
    <source>
        <dbReference type="Proteomes" id="UP000198994"/>
    </source>
</evidence>
<dbReference type="EMBL" id="FNAV01000008">
    <property type="protein sequence ID" value="SDE84847.1"/>
    <property type="molecule type" value="Genomic_DNA"/>
</dbReference>
<dbReference type="InterPro" id="IPR036010">
    <property type="entry name" value="2Fe-2S_ferredoxin-like_sf"/>
</dbReference>
<dbReference type="AlphaFoldDB" id="A0A1G7G9R7"/>
<evidence type="ECO:0000256" key="1">
    <source>
        <dbReference type="ARBA" id="ARBA00023002"/>
    </source>
</evidence>
<accession>A0A1G7G9R7</accession>
<protein>
    <submittedName>
        <fullName evidence="2">2Fe-2S iron-sulfur cluster binding domain-containing protein</fullName>
    </submittedName>
</protein>
<dbReference type="SUPFAM" id="SSF54292">
    <property type="entry name" value="2Fe-2S ferredoxin-like"/>
    <property type="match status" value="1"/>
</dbReference>
<dbReference type="GO" id="GO:0051536">
    <property type="term" value="F:iron-sulfur cluster binding"/>
    <property type="evidence" value="ECO:0007669"/>
    <property type="project" value="InterPro"/>
</dbReference>
<gene>
    <name evidence="2" type="ORF">SAMN04488105_108229</name>
</gene>
<reference evidence="3" key="1">
    <citation type="submission" date="2016-10" db="EMBL/GenBank/DDBJ databases">
        <authorList>
            <person name="Varghese N."/>
            <person name="Submissions S."/>
        </authorList>
    </citation>
    <scope>NUCLEOTIDE SEQUENCE [LARGE SCALE GENOMIC DNA]</scope>
    <source>
        <strain evidence="3">DSM 10146</strain>
    </source>
</reference>
<dbReference type="InterPro" id="IPR042204">
    <property type="entry name" value="2Fe-2S-bd_N"/>
</dbReference>
<dbReference type="GO" id="GO:0016491">
    <property type="term" value="F:oxidoreductase activity"/>
    <property type="evidence" value="ECO:0007669"/>
    <property type="project" value="UniProtKB-KW"/>
</dbReference>
<sequence>MSEVEILLDGAPVTCAEGLPLTEVLMARAPFWRQSPRQGAPRGMFCGMGLCFECVVVVDGAWSRACLERTRAGMSVRTDQPEDRP</sequence>
<dbReference type="RefSeq" id="WP_089960194.1">
    <property type="nucleotide sequence ID" value="NZ_FNAV01000008.1"/>
</dbReference>
<dbReference type="Gene3D" id="3.10.20.440">
    <property type="entry name" value="2Fe-2S iron-sulphur cluster binding domain, sarcosine oxidase, alpha subunit, N-terminal domain"/>
    <property type="match status" value="1"/>
</dbReference>